<name>A0A8H6A3G9_PETAA</name>
<keyword evidence="2" id="KW-1185">Reference proteome</keyword>
<evidence type="ECO:0000313" key="1">
    <source>
        <dbReference type="EMBL" id="KAF5862043.1"/>
    </source>
</evidence>
<dbReference type="EMBL" id="SPNV01000083">
    <property type="protein sequence ID" value="KAF5862043.1"/>
    <property type="molecule type" value="Genomic_DNA"/>
</dbReference>
<organism evidence="1 2">
    <name type="scientific">Petromyces alliaceus</name>
    <name type="common">Aspergillus alliaceus</name>
    <dbReference type="NCBI Taxonomy" id="209559"/>
    <lineage>
        <taxon>Eukaryota</taxon>
        <taxon>Fungi</taxon>
        <taxon>Dikarya</taxon>
        <taxon>Ascomycota</taxon>
        <taxon>Pezizomycotina</taxon>
        <taxon>Eurotiomycetes</taxon>
        <taxon>Eurotiomycetidae</taxon>
        <taxon>Eurotiales</taxon>
        <taxon>Aspergillaceae</taxon>
        <taxon>Aspergillus</taxon>
        <taxon>Aspergillus subgen. Circumdati</taxon>
    </lineage>
</organism>
<dbReference type="AlphaFoldDB" id="A0A8H6A3G9"/>
<protein>
    <submittedName>
        <fullName evidence="1">Uncharacterized protein</fullName>
    </submittedName>
</protein>
<dbReference type="Proteomes" id="UP000541154">
    <property type="component" value="Unassembled WGS sequence"/>
</dbReference>
<accession>A0A8H6A3G9</accession>
<gene>
    <name evidence="1" type="ORF">ETB97_012189</name>
</gene>
<comment type="caution">
    <text evidence="1">The sequence shown here is derived from an EMBL/GenBank/DDBJ whole genome shotgun (WGS) entry which is preliminary data.</text>
</comment>
<sequence>MLDHIIFQNGGSTVNIDRLPGSLQKTKTEQPPTVEDLYREIGRLREEVAFYQETHHAMMGLFEETREAYRLLRDALQAASLHQDLPHAFMSVTYSARKAGTAMQKALREASDKVAVCEKQFLRSFGISLDDTSTRDWTIL</sequence>
<proteinExistence type="predicted"/>
<reference evidence="1 2" key="1">
    <citation type="submission" date="2019-04" db="EMBL/GenBank/DDBJ databases">
        <title>Aspergillus burnettii sp. nov., novel species from soil in southeast Queensland.</title>
        <authorList>
            <person name="Gilchrist C.L.M."/>
            <person name="Pitt J.I."/>
            <person name="Lange L."/>
            <person name="Lacey H.J."/>
            <person name="Vuong D."/>
            <person name="Midgley D.J."/>
            <person name="Greenfield P."/>
            <person name="Bradbury M."/>
            <person name="Lacey E."/>
            <person name="Busk P.K."/>
            <person name="Pilgaard B."/>
            <person name="Chooi Y.H."/>
            <person name="Piggott A.M."/>
        </authorList>
    </citation>
    <scope>NUCLEOTIDE SEQUENCE [LARGE SCALE GENOMIC DNA]</scope>
    <source>
        <strain evidence="1 2">FRR 5400</strain>
    </source>
</reference>
<evidence type="ECO:0000313" key="2">
    <source>
        <dbReference type="Proteomes" id="UP000541154"/>
    </source>
</evidence>